<dbReference type="PANTHER" id="PTHR45947">
    <property type="entry name" value="SULFOQUINOVOSYL TRANSFERASE SQD2"/>
    <property type="match status" value="1"/>
</dbReference>
<comment type="caution">
    <text evidence="3">The sequence shown here is derived from an EMBL/GenBank/DDBJ whole genome shotgun (WGS) entry which is preliminary data.</text>
</comment>
<dbReference type="InterPro" id="IPR001296">
    <property type="entry name" value="Glyco_trans_1"/>
</dbReference>
<dbReference type="RefSeq" id="WP_174626866.1">
    <property type="nucleotide sequence ID" value="NZ_CADCXN010000089.1"/>
</dbReference>
<dbReference type="InterPro" id="IPR028098">
    <property type="entry name" value="Glyco_trans_4-like_N"/>
</dbReference>
<dbReference type="GO" id="GO:0016757">
    <property type="term" value="F:glycosyltransferase activity"/>
    <property type="evidence" value="ECO:0007669"/>
    <property type="project" value="InterPro"/>
</dbReference>
<dbReference type="AlphaFoldDB" id="A0A8S0X2N4"/>
<sequence>MTTLSAKRRVLFVTSNFPRWPGDSTTPFVLHLAQDLIKIGWEVDVLAPHAPGTKKNEIINGVSVERFQYLWPEILQTVCYQGGALINLRKNKGNLFKLPALVAFELLNIYLKLKKGHYDLLHSHWILPQGFTGVLATKVQPIPHLITVHGGDVFALKGKVLNTFKQFSLSHCNAITVNSSATQTAVQELCPDLKHLHKIPMGVEITNNQENSHQLALKAQYKKNAGPLLIFVGRLVDEKGVEDFIRAIGLVKTKLPELSALIIGQGQDREAFERLTKSLNLDQIITFTGWIDPEKIQDYLSIADIFIGPSRISESGWKEAQGLTFLEAMAANTPVIATRTGGITDFIIDGETGLLVKERCPEEIAVAIEKIILQPDLMGKLQENAYLKVIHEYSREISANNFSNLYGKLLL</sequence>
<dbReference type="Pfam" id="PF00534">
    <property type="entry name" value="Glycos_transf_1"/>
    <property type="match status" value="1"/>
</dbReference>
<proteinExistence type="predicted"/>
<dbReference type="InterPro" id="IPR050194">
    <property type="entry name" value="Glycosyltransferase_grp1"/>
</dbReference>
<gene>
    <name evidence="3" type="ORF">METHB2_580006</name>
</gene>
<protein>
    <submittedName>
        <fullName evidence="3">Glycosyltransferase family 4 protein</fullName>
    </submittedName>
</protein>
<evidence type="ECO:0000259" key="1">
    <source>
        <dbReference type="Pfam" id="PF00534"/>
    </source>
</evidence>
<dbReference type="Proteomes" id="UP000494216">
    <property type="component" value="Unassembled WGS sequence"/>
</dbReference>
<reference evidence="3 4" key="1">
    <citation type="submission" date="2020-02" db="EMBL/GenBank/DDBJ databases">
        <authorList>
            <person name="Hogendoorn C."/>
        </authorList>
    </citation>
    <scope>NUCLEOTIDE SEQUENCE [LARGE SCALE GENOMIC DNA]</scope>
    <source>
        <strain evidence="3">METHB21</strain>
    </source>
</reference>
<dbReference type="EMBL" id="CADCXN010000089">
    <property type="protein sequence ID" value="CAA9892064.1"/>
    <property type="molecule type" value="Genomic_DNA"/>
</dbReference>
<feature type="domain" description="Glycosyltransferase subfamily 4-like N-terminal" evidence="2">
    <location>
        <begin position="28"/>
        <end position="205"/>
    </location>
</feature>
<evidence type="ECO:0000259" key="2">
    <source>
        <dbReference type="Pfam" id="PF13439"/>
    </source>
</evidence>
<dbReference type="SUPFAM" id="SSF53756">
    <property type="entry name" value="UDP-Glycosyltransferase/glycogen phosphorylase"/>
    <property type="match status" value="1"/>
</dbReference>
<evidence type="ECO:0000313" key="3">
    <source>
        <dbReference type="EMBL" id="CAA9892064.1"/>
    </source>
</evidence>
<feature type="domain" description="Glycosyl transferase family 1" evidence="1">
    <location>
        <begin position="222"/>
        <end position="386"/>
    </location>
</feature>
<accession>A0A8S0X2N4</accession>
<keyword evidence="4" id="KW-1185">Reference proteome</keyword>
<organism evidence="3 4">
    <name type="scientific">Candidatus Methylobacter favarea</name>
    <dbReference type="NCBI Taxonomy" id="2707345"/>
    <lineage>
        <taxon>Bacteria</taxon>
        <taxon>Pseudomonadati</taxon>
        <taxon>Pseudomonadota</taxon>
        <taxon>Gammaproteobacteria</taxon>
        <taxon>Methylococcales</taxon>
        <taxon>Methylococcaceae</taxon>
        <taxon>Methylobacter</taxon>
    </lineage>
</organism>
<dbReference type="CDD" id="cd03801">
    <property type="entry name" value="GT4_PimA-like"/>
    <property type="match status" value="1"/>
</dbReference>
<dbReference type="Gene3D" id="3.40.50.2000">
    <property type="entry name" value="Glycogen Phosphorylase B"/>
    <property type="match status" value="2"/>
</dbReference>
<evidence type="ECO:0000313" key="4">
    <source>
        <dbReference type="Proteomes" id="UP000494216"/>
    </source>
</evidence>
<dbReference type="PANTHER" id="PTHR45947:SF3">
    <property type="entry name" value="SULFOQUINOVOSYL TRANSFERASE SQD2"/>
    <property type="match status" value="1"/>
</dbReference>
<name>A0A8S0X2N4_9GAMM</name>
<dbReference type="Pfam" id="PF13439">
    <property type="entry name" value="Glyco_transf_4"/>
    <property type="match status" value="1"/>
</dbReference>